<dbReference type="eggNOG" id="arCOG01531">
    <property type="taxonomic scope" value="Archaea"/>
</dbReference>
<accession>F4G1D6</accession>
<dbReference type="Proteomes" id="UP000007812">
    <property type="component" value="Chromosome"/>
</dbReference>
<dbReference type="OrthoDB" id="42408at2157"/>
<evidence type="ECO:0000256" key="1">
    <source>
        <dbReference type="SAM" id="MobiDB-lite"/>
    </source>
</evidence>
<dbReference type="HOGENOM" id="CLU_092680_0_0_2"/>
<dbReference type="RefSeq" id="WP_013738521.1">
    <property type="nucleotide sequence ID" value="NC_015435.1"/>
</dbReference>
<dbReference type="STRING" id="1006006.Mcup_1921"/>
<protein>
    <recommendedName>
        <fullName evidence="4">CopG family transcriptional regulator</fullName>
    </recommendedName>
</protein>
<dbReference type="GeneID" id="10494109"/>
<organism evidence="2 3">
    <name type="scientific">Metallosphaera cuprina (strain Ar-4)</name>
    <dbReference type="NCBI Taxonomy" id="1006006"/>
    <lineage>
        <taxon>Archaea</taxon>
        <taxon>Thermoproteota</taxon>
        <taxon>Thermoprotei</taxon>
        <taxon>Sulfolobales</taxon>
        <taxon>Sulfolobaceae</taxon>
        <taxon>Metallosphaera</taxon>
    </lineage>
</organism>
<dbReference type="EMBL" id="CP002656">
    <property type="protein sequence ID" value="AEB96023.1"/>
    <property type="molecule type" value="Genomic_DNA"/>
</dbReference>
<sequence length="216" mass="25225">MKNLIIKLTDEEFKKIEEEAREKGFVLISEYVKYKLFGQSVRNTNESSINEALNPITVELLNVKKKLGELAERVDSIELTISKEAANVNKNVHEQESRRERKDERRPIQEPKRSAIDYLKEQGVMYESKLTSLKNPDAFFEKLESQGAKIIYAAEERIAFDPSFYQSFVSKLAQIPTSDEKEAQRYLSNQEYELFQRLRKAGGIYFDSKDKHWKMA</sequence>
<evidence type="ECO:0000313" key="3">
    <source>
        <dbReference type="Proteomes" id="UP000007812"/>
    </source>
</evidence>
<evidence type="ECO:0000313" key="2">
    <source>
        <dbReference type="EMBL" id="AEB96023.1"/>
    </source>
</evidence>
<name>F4G1D6_METCR</name>
<proteinExistence type="predicted"/>
<feature type="region of interest" description="Disordered" evidence="1">
    <location>
        <begin position="90"/>
        <end position="112"/>
    </location>
</feature>
<dbReference type="KEGG" id="mcn:Mcup_1921"/>
<evidence type="ECO:0008006" key="4">
    <source>
        <dbReference type="Google" id="ProtNLM"/>
    </source>
</evidence>
<reference evidence="2 3" key="1">
    <citation type="journal article" date="2011" name="J. Bacteriol.">
        <title>Complete genome sequence of Metallosphaera cuprina, a metal sulfide-oxidizing archaeon from a hot spring.</title>
        <authorList>
            <person name="Liu L.J."/>
            <person name="You X.Y."/>
            <person name="Zheng H."/>
            <person name="Wang S."/>
            <person name="Jiang C.Y."/>
            <person name="Liu S.J."/>
        </authorList>
    </citation>
    <scope>NUCLEOTIDE SEQUENCE [LARGE SCALE GENOMIC DNA]</scope>
    <source>
        <strain evidence="2 3">Ar-4</strain>
    </source>
</reference>
<dbReference type="PATRIC" id="fig|1006006.8.peg.1924"/>
<keyword evidence="3" id="KW-1185">Reference proteome</keyword>
<dbReference type="AlphaFoldDB" id="F4G1D6"/>
<feature type="compositionally biased region" description="Basic and acidic residues" evidence="1">
    <location>
        <begin position="91"/>
        <end position="112"/>
    </location>
</feature>
<gene>
    <name evidence="2" type="ordered locus">Mcup_1921</name>
</gene>